<feature type="binding site" evidence="4">
    <location>
        <begin position="260"/>
        <end position="266"/>
    </location>
    <ligand>
        <name>acetyl-CoA</name>
        <dbReference type="ChEBI" id="CHEBI:57288"/>
        <label>2</label>
    </ligand>
</feature>
<dbReference type="InterPro" id="IPR050276">
    <property type="entry name" value="MshD_Acetyltransferase"/>
</dbReference>
<keyword evidence="1 4" id="KW-0808">Transferase</keyword>
<proteinExistence type="inferred from homology"/>
<organism evidence="6 7">
    <name type="scientific">Amycolatopsis antarctica</name>
    <dbReference type="NCBI Taxonomy" id="1854586"/>
    <lineage>
        <taxon>Bacteria</taxon>
        <taxon>Bacillati</taxon>
        <taxon>Actinomycetota</taxon>
        <taxon>Actinomycetes</taxon>
        <taxon>Pseudonocardiales</taxon>
        <taxon>Pseudonocardiaceae</taxon>
        <taxon>Amycolatopsis</taxon>
    </lineage>
</organism>
<gene>
    <name evidence="4 6" type="primary">mshD</name>
    <name evidence="6" type="ORF">CFN78_20470</name>
</gene>
<feature type="binding site" evidence="4">
    <location>
        <position position="233"/>
    </location>
    <ligand>
        <name>1D-myo-inositol 2-(L-cysteinylamino)-2-deoxy-alpha-D-glucopyranoside</name>
        <dbReference type="ChEBI" id="CHEBI:58887"/>
    </ligand>
</feature>
<feature type="binding site" evidence="4">
    <location>
        <begin position="79"/>
        <end position="81"/>
    </location>
    <ligand>
        <name>acetyl-CoA</name>
        <dbReference type="ChEBI" id="CHEBI:57288"/>
        <label>1</label>
    </ligand>
</feature>
<evidence type="ECO:0000256" key="3">
    <source>
        <dbReference type="ARBA" id="ARBA00023315"/>
    </source>
</evidence>
<comment type="function">
    <text evidence="4">Catalyzes the transfer of acetyl from acetyl-CoA to desacetylmycothiol (Cys-GlcN-Ins) to form mycothiol.</text>
</comment>
<dbReference type="CDD" id="cd04301">
    <property type="entry name" value="NAT_SF"/>
    <property type="match status" value="2"/>
</dbReference>
<dbReference type="Pfam" id="PF13508">
    <property type="entry name" value="Acetyltransf_7"/>
    <property type="match status" value="1"/>
</dbReference>
<dbReference type="GO" id="GO:0008999">
    <property type="term" value="F:protein-N-terminal-alanine acetyltransferase activity"/>
    <property type="evidence" value="ECO:0007669"/>
    <property type="project" value="TreeGrafter"/>
</dbReference>
<comment type="subunit">
    <text evidence="4">Monomer.</text>
</comment>
<dbReference type="InterPro" id="IPR000182">
    <property type="entry name" value="GNAT_dom"/>
</dbReference>
<dbReference type="Gene3D" id="3.40.630.30">
    <property type="match status" value="1"/>
</dbReference>
<dbReference type="AlphaFoldDB" id="A0A263D1Z6"/>
<accession>A0A263D1Z6</accession>
<comment type="caution">
    <text evidence="6">The sequence shown here is derived from an EMBL/GenBank/DDBJ whole genome shotgun (WGS) entry which is preliminary data.</text>
</comment>
<keyword evidence="2 4" id="KW-0677">Repeat</keyword>
<dbReference type="PANTHER" id="PTHR43617:SF31">
    <property type="entry name" value="MYCOTHIOL ACETYLTRANSFERASE"/>
    <property type="match status" value="1"/>
</dbReference>
<evidence type="ECO:0000313" key="7">
    <source>
        <dbReference type="Proteomes" id="UP000242444"/>
    </source>
</evidence>
<dbReference type="Pfam" id="PF00583">
    <property type="entry name" value="Acetyltransf_1"/>
    <property type="match status" value="1"/>
</dbReference>
<dbReference type="PIRSF" id="PIRSF021524">
    <property type="entry name" value="MSH_acetyltransferase"/>
    <property type="match status" value="1"/>
</dbReference>
<dbReference type="InterPro" id="IPR017813">
    <property type="entry name" value="Mycothiol_AcTrfase"/>
</dbReference>
<comment type="similarity">
    <text evidence="4">Belongs to the acetyltransferase family. MshD subfamily.</text>
</comment>
<feature type="binding site" evidence="4">
    <location>
        <begin position="253"/>
        <end position="255"/>
    </location>
    <ligand>
        <name>acetyl-CoA</name>
        <dbReference type="ChEBI" id="CHEBI:57288"/>
        <label>2</label>
    </ligand>
</feature>
<evidence type="ECO:0000256" key="2">
    <source>
        <dbReference type="ARBA" id="ARBA00022737"/>
    </source>
</evidence>
<dbReference type="SUPFAM" id="SSF55729">
    <property type="entry name" value="Acyl-CoA N-acyltransferases (Nat)"/>
    <property type="match status" value="1"/>
</dbReference>
<dbReference type="GO" id="GO:0035447">
    <property type="term" value="F:mycothiol synthase activity"/>
    <property type="evidence" value="ECO:0007669"/>
    <property type="project" value="UniProtKB-UniRule"/>
</dbReference>
<evidence type="ECO:0000256" key="1">
    <source>
        <dbReference type="ARBA" id="ARBA00022679"/>
    </source>
</evidence>
<evidence type="ECO:0000313" key="6">
    <source>
        <dbReference type="EMBL" id="OZM71516.1"/>
    </source>
</evidence>
<keyword evidence="3 4" id="KW-0012">Acyltransferase</keyword>
<dbReference type="EC" id="2.3.1.189" evidence="4"/>
<feature type="binding site" evidence="4">
    <location>
        <position position="36"/>
    </location>
    <ligand>
        <name>1D-myo-inositol 2-(L-cysteinylamino)-2-deoxy-alpha-D-glucopyranoside</name>
        <dbReference type="ChEBI" id="CHEBI:58887"/>
    </ligand>
</feature>
<dbReference type="HAMAP" id="MF_01698">
    <property type="entry name" value="MshD"/>
    <property type="match status" value="1"/>
</dbReference>
<evidence type="ECO:0000259" key="5">
    <source>
        <dbReference type="PROSITE" id="PS51186"/>
    </source>
</evidence>
<dbReference type="NCBIfam" id="TIGR03448">
    <property type="entry name" value="mycothiol_MshD"/>
    <property type="match status" value="1"/>
</dbReference>
<feature type="binding site" evidence="4">
    <location>
        <position position="193"/>
    </location>
    <ligand>
        <name>1D-myo-inositol 2-(L-cysteinylamino)-2-deoxy-alpha-D-glucopyranoside</name>
        <dbReference type="ChEBI" id="CHEBI:58887"/>
    </ligand>
</feature>
<dbReference type="EMBL" id="NKYE01000013">
    <property type="protein sequence ID" value="OZM71516.1"/>
    <property type="molecule type" value="Genomic_DNA"/>
</dbReference>
<evidence type="ECO:0000256" key="4">
    <source>
        <dbReference type="HAMAP-Rule" id="MF_01698"/>
    </source>
</evidence>
<dbReference type="Proteomes" id="UP000242444">
    <property type="component" value="Unassembled WGS sequence"/>
</dbReference>
<dbReference type="GO" id="GO:0010125">
    <property type="term" value="P:mycothiol biosynthetic process"/>
    <property type="evidence" value="ECO:0007669"/>
    <property type="project" value="UniProtKB-UniRule"/>
</dbReference>
<dbReference type="PROSITE" id="PS51186">
    <property type="entry name" value="GNAT"/>
    <property type="match status" value="2"/>
</dbReference>
<dbReference type="RefSeq" id="WP_094864464.1">
    <property type="nucleotide sequence ID" value="NZ_NKYE01000013.1"/>
</dbReference>
<feature type="binding site" evidence="4">
    <location>
        <position position="249"/>
    </location>
    <ligand>
        <name>1D-myo-inositol 2-(L-cysteinylamino)-2-deoxy-alpha-D-glucopyranoside</name>
        <dbReference type="ChEBI" id="CHEBI:58887"/>
    </ligand>
</feature>
<feature type="binding site" evidence="4">
    <location>
        <position position="287"/>
    </location>
    <ligand>
        <name>1D-myo-inositol 2-(L-cysteinylamino)-2-deoxy-alpha-D-glucopyranoside</name>
        <dbReference type="ChEBI" id="CHEBI:58887"/>
    </ligand>
</feature>
<reference evidence="6 7" key="1">
    <citation type="submission" date="2017-07" db="EMBL/GenBank/DDBJ databases">
        <title>Amycolatopsis antarcticus sp. nov., isolated from the surface of an Antarcticus brown macroalga.</title>
        <authorList>
            <person name="Wang J."/>
            <person name="Leiva S."/>
            <person name="Huang J."/>
            <person name="Huang Y."/>
        </authorList>
    </citation>
    <scope>NUCLEOTIDE SEQUENCE [LARGE SCALE GENOMIC DNA]</scope>
    <source>
        <strain evidence="6 7">AU-G6</strain>
    </source>
</reference>
<dbReference type="InterPro" id="IPR016181">
    <property type="entry name" value="Acyl_CoA_acyltransferase"/>
</dbReference>
<comment type="catalytic activity">
    <reaction evidence="4">
        <text>1D-myo-inositol 2-(L-cysteinylamino)-2-deoxy-alpha-D-glucopyranoside + acetyl-CoA = mycothiol + CoA + H(+)</text>
        <dbReference type="Rhea" id="RHEA:26172"/>
        <dbReference type="ChEBI" id="CHEBI:15378"/>
        <dbReference type="ChEBI" id="CHEBI:16768"/>
        <dbReference type="ChEBI" id="CHEBI:57287"/>
        <dbReference type="ChEBI" id="CHEBI:57288"/>
        <dbReference type="ChEBI" id="CHEBI:58887"/>
        <dbReference type="EC" id="2.3.1.189"/>
    </reaction>
</comment>
<dbReference type="OrthoDB" id="3208058at2"/>
<comment type="caution">
    <text evidence="4">Lacks conserved residue(s) required for the propagation of feature annotation.</text>
</comment>
<dbReference type="PANTHER" id="PTHR43617">
    <property type="entry name" value="L-AMINO ACID N-ACETYLTRANSFERASE"/>
    <property type="match status" value="1"/>
</dbReference>
<feature type="domain" description="N-acetyltransferase" evidence="5">
    <location>
        <begin position="166"/>
        <end position="315"/>
    </location>
</feature>
<protein>
    <recommendedName>
        <fullName evidence="4">Mycothiol acetyltransferase</fullName>
        <shortName evidence="4">MSH acetyltransferase</shortName>
        <ecNumber evidence="4">2.3.1.189</ecNumber>
    </recommendedName>
    <alternativeName>
        <fullName evidence="4">Mycothiol synthase</fullName>
    </alternativeName>
</protein>
<dbReference type="InParanoid" id="A0A263D1Z6"/>
<sequence>MLNTVWVDRLDAAVTEEVLSLLRAAMAVDGRPEIADAAEVLPGEFAGGAHLLATESGELVGYAHLDTTGDAHGRQVAELIVRPERRREGHGAAMVAALVERAGASALTSPGTTEATGTLRVWAHGDHPGAAALAARTGFVRDRELLVMHVPVPGADWPEPVPPAGVTLRTFVPGQDERAVIAVNARAFSWHPEQGALTVEDLVAEQAEAWFDADGFFLAENAAGEVVGFHWTKVHPPNPKRFGGERTGEVYVVGVDPGAQGGGLGRALTLAGLRHLRERGLPQVILYVEGDNAPAVAVYERLGFARHEVDVQYGR</sequence>
<name>A0A263D1Z6_9PSEU</name>
<feature type="domain" description="N-acetyltransferase" evidence="5">
    <location>
        <begin position="5"/>
        <end position="153"/>
    </location>
</feature>
<keyword evidence="7" id="KW-1185">Reference proteome</keyword>